<proteinExistence type="predicted"/>
<dbReference type="EMBL" id="JACVVK020000182">
    <property type="protein sequence ID" value="KAK7486253.1"/>
    <property type="molecule type" value="Genomic_DNA"/>
</dbReference>
<comment type="caution">
    <text evidence="1">The sequence shown here is derived from an EMBL/GenBank/DDBJ whole genome shotgun (WGS) entry which is preliminary data.</text>
</comment>
<dbReference type="AlphaFoldDB" id="A0ABD0KGE9"/>
<evidence type="ECO:0000313" key="1">
    <source>
        <dbReference type="EMBL" id="KAK7486253.1"/>
    </source>
</evidence>
<keyword evidence="2" id="KW-1185">Reference proteome</keyword>
<dbReference type="Proteomes" id="UP001519460">
    <property type="component" value="Unassembled WGS sequence"/>
</dbReference>
<evidence type="ECO:0000313" key="2">
    <source>
        <dbReference type="Proteomes" id="UP001519460"/>
    </source>
</evidence>
<sequence length="54" mass="5854">MTETLQIVNQYGLVCVVEGGAPRVPRGVSPGLLNVDRGCSSSWGCPWRFMVTTQ</sequence>
<reference evidence="1 2" key="1">
    <citation type="journal article" date="2023" name="Sci. Data">
        <title>Genome assembly of the Korean intertidal mud-creeper Batillaria attramentaria.</title>
        <authorList>
            <person name="Patra A.K."/>
            <person name="Ho P.T."/>
            <person name="Jun S."/>
            <person name="Lee S.J."/>
            <person name="Kim Y."/>
            <person name="Won Y.J."/>
        </authorList>
    </citation>
    <scope>NUCLEOTIDE SEQUENCE [LARGE SCALE GENOMIC DNA]</scope>
    <source>
        <strain evidence="1">Wonlab-2016</strain>
    </source>
</reference>
<gene>
    <name evidence="1" type="ORF">BaRGS_00022576</name>
</gene>
<accession>A0ABD0KGE9</accession>
<feature type="non-terminal residue" evidence="1">
    <location>
        <position position="54"/>
    </location>
</feature>
<name>A0ABD0KGE9_9CAEN</name>
<organism evidence="1 2">
    <name type="scientific">Batillaria attramentaria</name>
    <dbReference type="NCBI Taxonomy" id="370345"/>
    <lineage>
        <taxon>Eukaryota</taxon>
        <taxon>Metazoa</taxon>
        <taxon>Spiralia</taxon>
        <taxon>Lophotrochozoa</taxon>
        <taxon>Mollusca</taxon>
        <taxon>Gastropoda</taxon>
        <taxon>Caenogastropoda</taxon>
        <taxon>Sorbeoconcha</taxon>
        <taxon>Cerithioidea</taxon>
        <taxon>Batillariidae</taxon>
        <taxon>Batillaria</taxon>
    </lineage>
</organism>
<protein>
    <submittedName>
        <fullName evidence="1">Uncharacterized protein</fullName>
    </submittedName>
</protein>